<feature type="domain" description="C-type lectin" evidence="2">
    <location>
        <begin position="32"/>
        <end position="140"/>
    </location>
</feature>
<dbReference type="PANTHER" id="PTHR45784">
    <property type="entry name" value="C-TYPE LECTIN DOMAIN FAMILY 20 MEMBER A-RELATED"/>
    <property type="match status" value="1"/>
</dbReference>
<dbReference type="SMART" id="SM00034">
    <property type="entry name" value="CLECT"/>
    <property type="match status" value="2"/>
</dbReference>
<dbReference type="InterPro" id="IPR001304">
    <property type="entry name" value="C-type_lectin-like"/>
</dbReference>
<dbReference type="InterPro" id="IPR016187">
    <property type="entry name" value="CTDL_fold"/>
</dbReference>
<dbReference type="PANTHER" id="PTHR45784:SF8">
    <property type="entry name" value="C-TYPE MANNOSE RECEPTOR 2-RELATED"/>
    <property type="match status" value="1"/>
</dbReference>
<dbReference type="Pfam" id="PF00059">
    <property type="entry name" value="Lectin_C"/>
    <property type="match status" value="2"/>
</dbReference>
<feature type="non-terminal residue" evidence="3">
    <location>
        <position position="249"/>
    </location>
</feature>
<keyword evidence="1" id="KW-0812">Transmembrane</keyword>
<feature type="transmembrane region" description="Helical" evidence="1">
    <location>
        <begin position="12"/>
        <end position="29"/>
    </location>
</feature>
<name>A0ABD0QTE6_CIRMR</name>
<protein>
    <recommendedName>
        <fullName evidence="2">C-type lectin domain-containing protein</fullName>
    </recommendedName>
</protein>
<accession>A0ABD0QTE6</accession>
<evidence type="ECO:0000259" key="2">
    <source>
        <dbReference type="PROSITE" id="PS50041"/>
    </source>
</evidence>
<keyword evidence="1" id="KW-0472">Membrane</keyword>
<reference evidence="3 4" key="1">
    <citation type="submission" date="2024-05" db="EMBL/GenBank/DDBJ databases">
        <title>Genome sequencing and assembly of Indian major carp, Cirrhinus mrigala (Hamilton, 1822).</title>
        <authorList>
            <person name="Mohindra V."/>
            <person name="Chowdhury L.M."/>
            <person name="Lal K."/>
            <person name="Jena J.K."/>
        </authorList>
    </citation>
    <scope>NUCLEOTIDE SEQUENCE [LARGE SCALE GENOMIC DNA]</scope>
    <source>
        <strain evidence="3">CM1030</strain>
        <tissue evidence="3">Blood</tissue>
    </source>
</reference>
<dbReference type="PROSITE" id="PS50041">
    <property type="entry name" value="C_TYPE_LECTIN_2"/>
    <property type="match status" value="2"/>
</dbReference>
<dbReference type="EMBL" id="JAMKFB020000007">
    <property type="protein sequence ID" value="KAL0189471.1"/>
    <property type="molecule type" value="Genomic_DNA"/>
</dbReference>
<gene>
    <name evidence="3" type="ORF">M9458_016570</name>
</gene>
<proteinExistence type="predicted"/>
<dbReference type="Proteomes" id="UP001529510">
    <property type="component" value="Unassembled WGS sequence"/>
</dbReference>
<feature type="domain" description="C-type lectin" evidence="2">
    <location>
        <begin position="135"/>
        <end position="227"/>
    </location>
</feature>
<evidence type="ECO:0000256" key="1">
    <source>
        <dbReference type="SAM" id="Phobius"/>
    </source>
</evidence>
<dbReference type="InterPro" id="IPR016186">
    <property type="entry name" value="C-type_lectin-like/link_sf"/>
</dbReference>
<dbReference type="Gene3D" id="3.10.100.10">
    <property type="entry name" value="Mannose-Binding Protein A, subunit A"/>
    <property type="match status" value="2"/>
</dbReference>
<dbReference type="AlphaFoldDB" id="A0ABD0QTE6"/>
<evidence type="ECO:0000313" key="4">
    <source>
        <dbReference type="Proteomes" id="UP001529510"/>
    </source>
</evidence>
<comment type="caution">
    <text evidence="3">The sequence shown here is derived from an EMBL/GenBank/DDBJ whole genome shotgun (WGS) entry which is preliminary data.</text>
</comment>
<keyword evidence="1" id="KW-1133">Transmembrane helix</keyword>
<dbReference type="SUPFAM" id="SSF56436">
    <property type="entry name" value="C-type lectin-like"/>
    <property type="match status" value="2"/>
</dbReference>
<sequence length="249" mass="29031">MVQIICIEMKAIVTVFLFLSLSGLNLSLYRKHFLVKEKMTWNDAQTYCRDYHDDLSTVSKEEARQLPTNPEINYDYFWIGLHMVSNSLDQWSWSGGEDQQIDFWDSGEPNRVIEECGIIIKATAKLHNDLCNKTLPFYCMDVYEHTVVQQSKTWDEALNYCRQNYIDLVSLRSQMKMEEVINKTATSLTTYVWTGLRFMAGHWFWVDGRDLKYKACAQLETCAVELWIEETIFGNPKIVRRSSTLSALG</sequence>
<organism evidence="3 4">
    <name type="scientific">Cirrhinus mrigala</name>
    <name type="common">Mrigala</name>
    <dbReference type="NCBI Taxonomy" id="683832"/>
    <lineage>
        <taxon>Eukaryota</taxon>
        <taxon>Metazoa</taxon>
        <taxon>Chordata</taxon>
        <taxon>Craniata</taxon>
        <taxon>Vertebrata</taxon>
        <taxon>Euteleostomi</taxon>
        <taxon>Actinopterygii</taxon>
        <taxon>Neopterygii</taxon>
        <taxon>Teleostei</taxon>
        <taxon>Ostariophysi</taxon>
        <taxon>Cypriniformes</taxon>
        <taxon>Cyprinidae</taxon>
        <taxon>Labeoninae</taxon>
        <taxon>Labeonini</taxon>
        <taxon>Cirrhinus</taxon>
    </lineage>
</organism>
<evidence type="ECO:0000313" key="3">
    <source>
        <dbReference type="EMBL" id="KAL0189471.1"/>
    </source>
</evidence>
<keyword evidence="4" id="KW-1185">Reference proteome</keyword>